<dbReference type="PIRSF" id="PIRSF009471">
    <property type="entry name" value="UCP009471"/>
    <property type="match status" value="1"/>
</dbReference>
<proteinExistence type="predicted"/>
<evidence type="ECO:0000256" key="1">
    <source>
        <dbReference type="SAM" id="Phobius"/>
    </source>
</evidence>
<keyword evidence="4" id="KW-1185">Reference proteome</keyword>
<keyword evidence="1" id="KW-0472">Membrane</keyword>
<dbReference type="InterPro" id="IPR012038">
    <property type="entry name" value="UCP009471"/>
</dbReference>
<accession>A0ABV2FNS3</accession>
<dbReference type="InterPro" id="IPR037049">
    <property type="entry name" value="DUF1214_C_sf"/>
</dbReference>
<sequence>MFIHITTAFFIFAFTILCGISSVNYMLNFFNNFGRFTIGKWSTYPEVGTTNTDPYTRARTAKRGDISLGRTEGLIFQLWKDSRGRPLLPHCHYLLKGHIPNARFFTLYTADRFLKPYTSSKDIPFELYTDNITYERDGALRINISPIPQSGNWLATISPKEFGLILTLYDTSIISATALQKLTMPSVEQISSGQQNCD</sequence>
<feature type="domain" description="DUF1214" evidence="2">
    <location>
        <begin position="73"/>
        <end position="171"/>
    </location>
</feature>
<evidence type="ECO:0000313" key="3">
    <source>
        <dbReference type="EMBL" id="MET3560157.1"/>
    </source>
</evidence>
<dbReference type="SUPFAM" id="SSF160935">
    <property type="entry name" value="VPA0735-like"/>
    <property type="match status" value="1"/>
</dbReference>
<comment type="caution">
    <text evidence="3">The sequence shown here is derived from an EMBL/GenBank/DDBJ whole genome shotgun (WGS) entry which is preliminary data.</text>
</comment>
<dbReference type="Pfam" id="PF06742">
    <property type="entry name" value="DUF1214"/>
    <property type="match status" value="1"/>
</dbReference>
<dbReference type="EMBL" id="JBEPLT010000007">
    <property type="protein sequence ID" value="MET3560157.1"/>
    <property type="molecule type" value="Genomic_DNA"/>
</dbReference>
<dbReference type="RefSeq" id="WP_354186337.1">
    <property type="nucleotide sequence ID" value="NZ_JBEPLT010000007.1"/>
</dbReference>
<dbReference type="InterPro" id="IPR010621">
    <property type="entry name" value="DUF1214"/>
</dbReference>
<organism evidence="3 4">
    <name type="scientific">Bartonella japonica</name>
    <dbReference type="NCBI Taxonomy" id="357761"/>
    <lineage>
        <taxon>Bacteria</taxon>
        <taxon>Pseudomonadati</taxon>
        <taxon>Pseudomonadota</taxon>
        <taxon>Alphaproteobacteria</taxon>
        <taxon>Hyphomicrobiales</taxon>
        <taxon>Bartonellaceae</taxon>
        <taxon>Bartonella</taxon>
    </lineage>
</organism>
<dbReference type="Gene3D" id="2.60.120.600">
    <property type="entry name" value="Domain of unknown function DUF1214, C-terminal domain"/>
    <property type="match status" value="1"/>
</dbReference>
<name>A0ABV2FNS3_9HYPH</name>
<dbReference type="Proteomes" id="UP001549112">
    <property type="component" value="Unassembled WGS sequence"/>
</dbReference>
<keyword evidence="1" id="KW-1133">Transmembrane helix</keyword>
<evidence type="ECO:0000259" key="2">
    <source>
        <dbReference type="Pfam" id="PF06742"/>
    </source>
</evidence>
<reference evidence="3 4" key="1">
    <citation type="submission" date="2024-06" db="EMBL/GenBank/DDBJ databases">
        <title>Genomic Encyclopedia of Type Strains, Phase IV (KMG-IV): sequencing the most valuable type-strain genomes for metagenomic binning, comparative biology and taxonomic classification.</title>
        <authorList>
            <person name="Goeker M."/>
        </authorList>
    </citation>
    <scope>NUCLEOTIDE SEQUENCE [LARGE SCALE GENOMIC DNA]</scope>
    <source>
        <strain evidence="3 4">DSM 23650</strain>
    </source>
</reference>
<keyword evidence="1" id="KW-0812">Transmembrane</keyword>
<evidence type="ECO:0000313" key="4">
    <source>
        <dbReference type="Proteomes" id="UP001549112"/>
    </source>
</evidence>
<protein>
    <recommendedName>
        <fullName evidence="2">DUF1214 domain-containing protein</fullName>
    </recommendedName>
</protein>
<gene>
    <name evidence="3" type="ORF">ABID39_000849</name>
</gene>
<feature type="transmembrane region" description="Helical" evidence="1">
    <location>
        <begin position="6"/>
        <end position="27"/>
    </location>
</feature>